<dbReference type="Proteomes" id="UP000002634">
    <property type="component" value="Chromosome"/>
</dbReference>
<protein>
    <submittedName>
        <fullName evidence="1">Uncharacterized protein</fullName>
    </submittedName>
</protein>
<keyword evidence="2" id="KW-1185">Reference proteome</keyword>
<accession>A0AAU8P2F7</accession>
<proteinExistence type="predicted"/>
<sequence>MLYFFRNQRLEWCQTNIQIHREISHINVKTRKYKKTVAIYHSYG</sequence>
<name>A0AAU8P2F7_EDWPI</name>
<reference evidence="1 2" key="1">
    <citation type="journal article" date="2009" name="PLoS ONE">
        <title>Genome sequence of the versatile fish pathogen Edwardsiella tarda provides insights into its adaptation to broad host ranges and intracellular niches.</title>
        <authorList>
            <person name="Wang Q."/>
            <person name="Yang M."/>
            <person name="Xiao J."/>
            <person name="Wu H."/>
            <person name="Wang X."/>
            <person name="Lv Y."/>
            <person name="Xu L."/>
            <person name="Zheng H."/>
            <person name="Wang S."/>
            <person name="Zhao G."/>
            <person name="Liu Q."/>
            <person name="Zhang Y."/>
        </authorList>
    </citation>
    <scope>NUCLEOTIDE SEQUENCE [LARGE SCALE GENOMIC DNA]</scope>
    <source>
        <strain evidence="2">EIB202 / CCTCC M208068</strain>
    </source>
</reference>
<dbReference type="AlphaFoldDB" id="A0AAU8P2F7"/>
<dbReference type="EMBL" id="CP001135">
    <property type="protein sequence ID" value="ACY84047.1"/>
    <property type="molecule type" value="Genomic_DNA"/>
</dbReference>
<dbReference type="KEGG" id="etr:ETAE_1204"/>
<evidence type="ECO:0000313" key="2">
    <source>
        <dbReference type="Proteomes" id="UP000002634"/>
    </source>
</evidence>
<evidence type="ECO:0000313" key="1">
    <source>
        <dbReference type="EMBL" id="ACY84047.1"/>
    </source>
</evidence>
<gene>
    <name evidence="1" type="ordered locus">ETAE_1204</name>
</gene>
<organism evidence="1 2">
    <name type="scientific">Edwardsiella piscicida</name>
    <dbReference type="NCBI Taxonomy" id="1263550"/>
    <lineage>
        <taxon>Bacteria</taxon>
        <taxon>Pseudomonadati</taxon>
        <taxon>Pseudomonadota</taxon>
        <taxon>Gammaproteobacteria</taxon>
        <taxon>Enterobacterales</taxon>
        <taxon>Hafniaceae</taxon>
        <taxon>Edwardsiella</taxon>
    </lineage>
</organism>